<dbReference type="InterPro" id="IPR029962">
    <property type="entry name" value="TBL"/>
</dbReference>
<evidence type="ECO:0000256" key="5">
    <source>
        <dbReference type="ARBA" id="ARBA00022989"/>
    </source>
</evidence>
<keyword evidence="6 7" id="KW-0472">Membrane</keyword>
<proteinExistence type="inferred from homology"/>
<dbReference type="RefSeq" id="XP_004493962.1">
    <property type="nucleotide sequence ID" value="XM_004493905.3"/>
</dbReference>
<accession>A0A1S2XUQ2</accession>
<evidence type="ECO:0000256" key="4">
    <source>
        <dbReference type="ARBA" id="ARBA00022968"/>
    </source>
</evidence>
<dbReference type="OrthoDB" id="630188at2759"/>
<sequence length="415" mass="48650">MLSFKSLIDRRIQSLFPIVLYSILILALARLVLDSLKSKQSNVFGSSSSSRRNRLPVVVLPEDRIEDYCNVFEGTWVWDNVSYPLYQEQSCPFLVKQTTCNNNGRPDSFYKNWRWQPHGCNLPRFDPLTLLHMLRDKRMMFIGDSLQRGQFESMICLIQSVIPEGKKSLQRIPPMKIFKVEEFNASIEYYWAPFIVESISDHATNHTVHKRMVMLDSIAKHGKHWQGVDILVFESYVWWMHDPLINATYGSPYKVQEYNVTTAYKLALKTWANWLESNIHPITQNVFFMSMSPTHLWSWEWNPGSDENCFNESYPINQRSYWGTGSNLEIMKILHDSLQELKINVTLMNITQLSEYRKDAHTSVYGERKGKLLTKEQRADPKSFADCIHWCLPGVPDVWNEILYAYLLKNYQNFS</sequence>
<dbReference type="GeneID" id="101491535"/>
<comment type="similarity">
    <text evidence="2">Belongs to the PC-esterase family. TBL subfamily.</text>
</comment>
<feature type="transmembrane region" description="Helical" evidence="7">
    <location>
        <begin position="12"/>
        <end position="33"/>
    </location>
</feature>
<dbReference type="AlphaFoldDB" id="A0A1S2XUQ2"/>
<dbReference type="GO" id="GO:0016020">
    <property type="term" value="C:membrane"/>
    <property type="evidence" value="ECO:0007669"/>
    <property type="project" value="UniProtKB-SubCell"/>
</dbReference>
<dbReference type="Proteomes" id="UP000087171">
    <property type="component" value="Chromosome Ca3"/>
</dbReference>
<dbReference type="eggNOG" id="ENOG502QV20">
    <property type="taxonomic scope" value="Eukaryota"/>
</dbReference>
<dbReference type="PANTHER" id="PTHR32285">
    <property type="entry name" value="PROTEIN TRICHOME BIREFRINGENCE-LIKE 9-RELATED"/>
    <property type="match status" value="1"/>
</dbReference>
<organism evidence="10 11">
    <name type="scientific">Cicer arietinum</name>
    <name type="common">Chickpea</name>
    <name type="synonym">Garbanzo</name>
    <dbReference type="NCBI Taxonomy" id="3827"/>
    <lineage>
        <taxon>Eukaryota</taxon>
        <taxon>Viridiplantae</taxon>
        <taxon>Streptophyta</taxon>
        <taxon>Embryophyta</taxon>
        <taxon>Tracheophyta</taxon>
        <taxon>Spermatophyta</taxon>
        <taxon>Magnoliopsida</taxon>
        <taxon>eudicotyledons</taxon>
        <taxon>Gunneridae</taxon>
        <taxon>Pentapetalae</taxon>
        <taxon>rosids</taxon>
        <taxon>fabids</taxon>
        <taxon>Fabales</taxon>
        <taxon>Fabaceae</taxon>
        <taxon>Papilionoideae</taxon>
        <taxon>50 kb inversion clade</taxon>
        <taxon>NPAAA clade</taxon>
        <taxon>Hologalegina</taxon>
        <taxon>IRL clade</taxon>
        <taxon>Cicereae</taxon>
        <taxon>Cicer</taxon>
    </lineage>
</organism>
<dbReference type="InterPro" id="IPR026057">
    <property type="entry name" value="TBL_C"/>
</dbReference>
<evidence type="ECO:0000256" key="3">
    <source>
        <dbReference type="ARBA" id="ARBA00022692"/>
    </source>
</evidence>
<comment type="subcellular location">
    <subcellularLocation>
        <location evidence="1">Membrane</location>
        <topology evidence="1">Single-pass membrane protein</topology>
    </subcellularLocation>
</comment>
<keyword evidence="3 7" id="KW-0812">Transmembrane</keyword>
<dbReference type="PANTHER" id="PTHR32285:SF217">
    <property type="entry name" value="PROTEIN TRICHOME BIREFRINGENCE-LIKE 31"/>
    <property type="match status" value="1"/>
</dbReference>
<evidence type="ECO:0000256" key="6">
    <source>
        <dbReference type="ARBA" id="ARBA00023136"/>
    </source>
</evidence>
<keyword evidence="4" id="KW-0735">Signal-anchor</keyword>
<gene>
    <name evidence="11" type="primary">LOC101491535</name>
</gene>
<dbReference type="GO" id="GO:0016413">
    <property type="term" value="F:O-acetyltransferase activity"/>
    <property type="evidence" value="ECO:0007669"/>
    <property type="project" value="InterPro"/>
</dbReference>
<evidence type="ECO:0000256" key="2">
    <source>
        <dbReference type="ARBA" id="ARBA00007727"/>
    </source>
</evidence>
<name>A0A1S2XUQ2_CICAR</name>
<evidence type="ECO:0000259" key="9">
    <source>
        <dbReference type="Pfam" id="PF14416"/>
    </source>
</evidence>
<evidence type="ECO:0000313" key="10">
    <source>
        <dbReference type="Proteomes" id="UP000087171"/>
    </source>
</evidence>
<evidence type="ECO:0000256" key="7">
    <source>
        <dbReference type="SAM" id="Phobius"/>
    </source>
</evidence>
<dbReference type="STRING" id="3827.A0A1S2XUQ2"/>
<dbReference type="InterPro" id="IPR025846">
    <property type="entry name" value="TBL_N"/>
</dbReference>
<evidence type="ECO:0000256" key="1">
    <source>
        <dbReference type="ARBA" id="ARBA00004167"/>
    </source>
</evidence>
<evidence type="ECO:0000313" key="11">
    <source>
        <dbReference type="RefSeq" id="XP_004493962.1"/>
    </source>
</evidence>
<dbReference type="GO" id="GO:0005794">
    <property type="term" value="C:Golgi apparatus"/>
    <property type="evidence" value="ECO:0007669"/>
    <property type="project" value="TreeGrafter"/>
</dbReference>
<reference evidence="11" key="2">
    <citation type="submission" date="2025-08" db="UniProtKB">
        <authorList>
            <consortium name="RefSeq"/>
        </authorList>
    </citation>
    <scope>IDENTIFICATION</scope>
    <source>
        <tissue evidence="11">Etiolated seedlings</tissue>
    </source>
</reference>
<dbReference type="Pfam" id="PF13839">
    <property type="entry name" value="PC-Esterase"/>
    <property type="match status" value="1"/>
</dbReference>
<keyword evidence="10" id="KW-1185">Reference proteome</keyword>
<dbReference type="PaxDb" id="3827-XP_004493962.1"/>
<dbReference type="Pfam" id="PF14416">
    <property type="entry name" value="PMR5N"/>
    <property type="match status" value="1"/>
</dbReference>
<reference evidence="10" key="1">
    <citation type="journal article" date="2013" name="Nat. Biotechnol.">
        <title>Draft genome sequence of chickpea (Cicer arietinum) provides a resource for trait improvement.</title>
        <authorList>
            <person name="Varshney R.K."/>
            <person name="Song C."/>
            <person name="Saxena R.K."/>
            <person name="Azam S."/>
            <person name="Yu S."/>
            <person name="Sharpe A.G."/>
            <person name="Cannon S."/>
            <person name="Baek J."/>
            <person name="Rosen B.D."/>
            <person name="Tar'an B."/>
            <person name="Millan T."/>
            <person name="Zhang X."/>
            <person name="Ramsay L.D."/>
            <person name="Iwata A."/>
            <person name="Wang Y."/>
            <person name="Nelson W."/>
            <person name="Farmer A.D."/>
            <person name="Gaur P.M."/>
            <person name="Soderlund C."/>
            <person name="Penmetsa R.V."/>
            <person name="Xu C."/>
            <person name="Bharti A.K."/>
            <person name="He W."/>
            <person name="Winter P."/>
            <person name="Zhao S."/>
            <person name="Hane J.K."/>
            <person name="Carrasquilla-Garcia N."/>
            <person name="Condie J.A."/>
            <person name="Upadhyaya H.D."/>
            <person name="Luo M.C."/>
            <person name="Thudi M."/>
            <person name="Gowda C.L."/>
            <person name="Singh N.P."/>
            <person name="Lichtenzveig J."/>
            <person name="Gali K.K."/>
            <person name="Rubio J."/>
            <person name="Nadarajan N."/>
            <person name="Dolezel J."/>
            <person name="Bansal K.C."/>
            <person name="Xu X."/>
            <person name="Edwards D."/>
            <person name="Zhang G."/>
            <person name="Kahl G."/>
            <person name="Gil J."/>
            <person name="Singh K.B."/>
            <person name="Datta S.K."/>
            <person name="Jackson S.A."/>
            <person name="Wang J."/>
            <person name="Cook D.R."/>
        </authorList>
    </citation>
    <scope>NUCLEOTIDE SEQUENCE [LARGE SCALE GENOMIC DNA]</scope>
    <source>
        <strain evidence="10">cv. CDC Frontier</strain>
    </source>
</reference>
<keyword evidence="5 7" id="KW-1133">Transmembrane helix</keyword>
<protein>
    <submittedName>
        <fullName evidence="11">Protein trichome birefringence-like 31</fullName>
    </submittedName>
</protein>
<feature type="domain" description="Trichome birefringence-like C-terminal" evidence="8">
    <location>
        <begin position="122"/>
        <end position="405"/>
    </location>
</feature>
<feature type="domain" description="Trichome birefringence-like N-terminal" evidence="9">
    <location>
        <begin position="69"/>
        <end position="121"/>
    </location>
</feature>
<dbReference type="KEGG" id="cam:101491535"/>
<evidence type="ECO:0000259" key="8">
    <source>
        <dbReference type="Pfam" id="PF13839"/>
    </source>
</evidence>